<evidence type="ECO:0000313" key="2">
    <source>
        <dbReference type="EMBL" id="HIH93643.1"/>
    </source>
</evidence>
<gene>
    <name evidence="2" type="ORF">HA338_06260</name>
</gene>
<protein>
    <submittedName>
        <fullName evidence="2">Uncharacterized protein</fullName>
    </submittedName>
</protein>
<organism evidence="2 3">
    <name type="scientific">Methanosarcina acetivorans</name>
    <dbReference type="NCBI Taxonomy" id="2214"/>
    <lineage>
        <taxon>Archaea</taxon>
        <taxon>Methanobacteriati</taxon>
        <taxon>Methanobacteriota</taxon>
        <taxon>Stenosarchaea group</taxon>
        <taxon>Methanomicrobia</taxon>
        <taxon>Methanosarcinales</taxon>
        <taxon>Methanosarcinaceae</taxon>
        <taxon>Methanosarcina</taxon>
    </lineage>
</organism>
<dbReference type="GeneID" id="43446200"/>
<reference evidence="2" key="1">
    <citation type="journal article" date="2020" name="bioRxiv">
        <title>A rank-normalized archaeal taxonomy based on genome phylogeny resolves widespread incomplete and uneven classifications.</title>
        <authorList>
            <person name="Rinke C."/>
            <person name="Chuvochina M."/>
            <person name="Mussig A.J."/>
            <person name="Chaumeil P.-A."/>
            <person name="Waite D.W."/>
            <person name="Whitman W.B."/>
            <person name="Parks D.H."/>
            <person name="Hugenholtz P."/>
        </authorList>
    </citation>
    <scope>NUCLEOTIDE SEQUENCE</scope>
    <source>
        <strain evidence="2">UBA8876</strain>
    </source>
</reference>
<accession>A0A832SI33</accession>
<evidence type="ECO:0000256" key="1">
    <source>
        <dbReference type="SAM" id="MobiDB-lite"/>
    </source>
</evidence>
<dbReference type="Proteomes" id="UP000600774">
    <property type="component" value="Unassembled WGS sequence"/>
</dbReference>
<comment type="caution">
    <text evidence="2">The sequence shown here is derived from an EMBL/GenBank/DDBJ whole genome shotgun (WGS) entry which is preliminary data.</text>
</comment>
<feature type="region of interest" description="Disordered" evidence="1">
    <location>
        <begin position="20"/>
        <end position="55"/>
    </location>
</feature>
<name>A0A832SI33_9EURY</name>
<dbReference type="EMBL" id="DUJU01000074">
    <property type="protein sequence ID" value="HIH93643.1"/>
    <property type="molecule type" value="Genomic_DNA"/>
</dbReference>
<sequence length="55" mass="5837">MSEQNIMPVTGGGLFSQILYHTSIPPPTHPSSSLGTGTNPDEHTPGFPAWVNHVP</sequence>
<dbReference type="RefSeq" id="WP_157860351.1">
    <property type="nucleotide sequence ID" value="NZ_DUJU01000074.1"/>
</dbReference>
<evidence type="ECO:0000313" key="3">
    <source>
        <dbReference type="Proteomes" id="UP000600774"/>
    </source>
</evidence>
<proteinExistence type="predicted"/>
<dbReference type="AlphaFoldDB" id="A0A832SI33"/>